<organism evidence="12">
    <name type="scientific">Eucalyptus grandis</name>
    <name type="common">Flooded gum</name>
    <dbReference type="NCBI Taxonomy" id="71139"/>
    <lineage>
        <taxon>Eukaryota</taxon>
        <taxon>Viridiplantae</taxon>
        <taxon>Streptophyta</taxon>
        <taxon>Embryophyta</taxon>
        <taxon>Tracheophyta</taxon>
        <taxon>Spermatophyta</taxon>
        <taxon>Magnoliopsida</taxon>
        <taxon>eudicotyledons</taxon>
        <taxon>Gunneridae</taxon>
        <taxon>Pentapetalae</taxon>
        <taxon>rosids</taxon>
        <taxon>malvids</taxon>
        <taxon>Myrtales</taxon>
        <taxon>Myrtaceae</taxon>
        <taxon>Myrtoideae</taxon>
        <taxon>Eucalypteae</taxon>
        <taxon>Eucalyptus</taxon>
    </lineage>
</organism>
<evidence type="ECO:0000256" key="10">
    <source>
        <dbReference type="SAM" id="MobiDB-lite"/>
    </source>
</evidence>
<dbReference type="GO" id="GO:0005524">
    <property type="term" value="F:ATP binding"/>
    <property type="evidence" value="ECO:0007669"/>
    <property type="project" value="UniProtKB-UniRule"/>
</dbReference>
<evidence type="ECO:0000259" key="11">
    <source>
        <dbReference type="PROSITE" id="PS50011"/>
    </source>
</evidence>
<keyword evidence="2" id="KW-1003">Cell membrane</keyword>
<keyword evidence="3 9" id="KW-0723">Serine/threonine-protein kinase</keyword>
<evidence type="ECO:0000256" key="8">
    <source>
        <dbReference type="PROSITE-ProRule" id="PRU10141"/>
    </source>
</evidence>
<dbReference type="InterPro" id="IPR008271">
    <property type="entry name" value="Ser/Thr_kinase_AS"/>
</dbReference>
<evidence type="ECO:0000256" key="3">
    <source>
        <dbReference type="ARBA" id="ARBA00022527"/>
    </source>
</evidence>
<dbReference type="InterPro" id="IPR017441">
    <property type="entry name" value="Protein_kinase_ATP_BS"/>
</dbReference>
<keyword evidence="5 8" id="KW-0547">Nucleotide-binding</keyword>
<proteinExistence type="inferred from homology"/>
<name>A0A059B619_EUCGR</name>
<reference evidence="12" key="1">
    <citation type="submission" date="2013-07" db="EMBL/GenBank/DDBJ databases">
        <title>The genome of Eucalyptus grandis.</title>
        <authorList>
            <person name="Schmutz J."/>
            <person name="Hayes R."/>
            <person name="Myburg A."/>
            <person name="Tuskan G."/>
            <person name="Grattapaglia D."/>
            <person name="Rokhsar D.S."/>
        </authorList>
    </citation>
    <scope>NUCLEOTIDE SEQUENCE</scope>
    <source>
        <tissue evidence="12">Leaf extractions</tissue>
    </source>
</reference>
<dbReference type="InterPro" id="IPR000719">
    <property type="entry name" value="Prot_kinase_dom"/>
</dbReference>
<evidence type="ECO:0000256" key="5">
    <source>
        <dbReference type="ARBA" id="ARBA00022741"/>
    </source>
</evidence>
<evidence type="ECO:0000256" key="4">
    <source>
        <dbReference type="ARBA" id="ARBA00022679"/>
    </source>
</evidence>
<comment type="similarity">
    <text evidence="9">Belongs to the protein kinase superfamily.</text>
</comment>
<evidence type="ECO:0000256" key="2">
    <source>
        <dbReference type="ARBA" id="ARBA00022475"/>
    </source>
</evidence>
<evidence type="ECO:0000256" key="7">
    <source>
        <dbReference type="ARBA" id="ARBA00022840"/>
    </source>
</evidence>
<feature type="region of interest" description="Disordered" evidence="10">
    <location>
        <begin position="1"/>
        <end position="39"/>
    </location>
</feature>
<dbReference type="Gramene" id="KCW61568">
    <property type="protein sequence ID" value="KCW61568"/>
    <property type="gene ID" value="EUGRSUZ_H04302"/>
</dbReference>
<comment type="subcellular location">
    <subcellularLocation>
        <location evidence="1">Cell membrane</location>
    </subcellularLocation>
</comment>
<dbReference type="PROSITE" id="PS00107">
    <property type="entry name" value="PROTEIN_KINASE_ATP"/>
    <property type="match status" value="1"/>
</dbReference>
<keyword evidence="2" id="KW-0472">Membrane</keyword>
<evidence type="ECO:0000256" key="1">
    <source>
        <dbReference type="ARBA" id="ARBA00004236"/>
    </source>
</evidence>
<evidence type="ECO:0000313" key="12">
    <source>
        <dbReference type="EMBL" id="KCW61568.1"/>
    </source>
</evidence>
<feature type="non-terminal residue" evidence="12">
    <location>
        <position position="367"/>
    </location>
</feature>
<evidence type="ECO:0000256" key="9">
    <source>
        <dbReference type="RuleBase" id="RU000304"/>
    </source>
</evidence>
<dbReference type="InterPro" id="IPR011009">
    <property type="entry name" value="Kinase-like_dom_sf"/>
</dbReference>
<dbReference type="AlphaFoldDB" id="A0A059B619"/>
<dbReference type="PROSITE" id="PS50011">
    <property type="entry name" value="PROTEIN_KINASE_DOM"/>
    <property type="match status" value="1"/>
</dbReference>
<dbReference type="InParanoid" id="A0A059B619"/>
<accession>A0A059B619</accession>
<evidence type="ECO:0000256" key="6">
    <source>
        <dbReference type="ARBA" id="ARBA00022777"/>
    </source>
</evidence>
<gene>
    <name evidence="12" type="ORF">EUGRSUZ_H04302</name>
</gene>
<dbReference type="PROSITE" id="PS00108">
    <property type="entry name" value="PROTEIN_KINASE_ST"/>
    <property type="match status" value="1"/>
</dbReference>
<dbReference type="InterPro" id="IPR001245">
    <property type="entry name" value="Ser-Thr/Tyr_kinase_cat_dom"/>
</dbReference>
<protein>
    <recommendedName>
        <fullName evidence="11">Protein kinase domain-containing protein</fullName>
    </recommendedName>
</protein>
<dbReference type="Pfam" id="PF07714">
    <property type="entry name" value="PK_Tyr_Ser-Thr"/>
    <property type="match status" value="1"/>
</dbReference>
<dbReference type="GO" id="GO:0005886">
    <property type="term" value="C:plasma membrane"/>
    <property type="evidence" value="ECO:0007669"/>
    <property type="project" value="UniProtKB-SubCell"/>
</dbReference>
<sequence>AKWKITTSSSSAASNSHNLSAARTTSSSPAAGNSHDLPAASDKKAFGDGKIVADPSLTVFSFAELKKATKNFLPGALLGGGGFGCVYKGKLHGKQQSGSRKTIIAVKVLNRYGAQGYREWLREINFIVRPFHPNLAKLLGFCQEDKILALVYEFMPMGSLADQLFEKLLTFYAVHYFGTEGSVDHLSWDVRLKIAVGAARGLAFLHSSCNMIHRDFKTTNILLDGSYTAKLSDFGLVRSGPPEGKSHVTTEYVGTFVYTDPVYMTTGHLTIRSDVYSFGLVLLEILTGLPVYHMKRLAGNTNFGEWARPLFSEKKLTTIMDSRLEGKYYADSALQIAQVALICLQREPKQRPSMSKVVEELESIEAA</sequence>
<dbReference type="eggNOG" id="KOG1187">
    <property type="taxonomic scope" value="Eukaryota"/>
</dbReference>
<dbReference type="InterPro" id="IPR050823">
    <property type="entry name" value="Plant_Ser_Thr_Prot_Kinase"/>
</dbReference>
<dbReference type="EMBL" id="KK198760">
    <property type="protein sequence ID" value="KCW61568.1"/>
    <property type="molecule type" value="Genomic_DNA"/>
</dbReference>
<keyword evidence="7 8" id="KW-0067">ATP-binding</keyword>
<keyword evidence="4" id="KW-0808">Transferase</keyword>
<feature type="non-terminal residue" evidence="12">
    <location>
        <position position="1"/>
    </location>
</feature>
<feature type="domain" description="Protein kinase" evidence="11">
    <location>
        <begin position="72"/>
        <end position="364"/>
    </location>
</feature>
<keyword evidence="6" id="KW-0418">Kinase</keyword>
<dbReference type="GO" id="GO:0004674">
    <property type="term" value="F:protein serine/threonine kinase activity"/>
    <property type="evidence" value="ECO:0007669"/>
    <property type="project" value="UniProtKB-KW"/>
</dbReference>
<feature type="binding site" evidence="8">
    <location>
        <position position="107"/>
    </location>
    <ligand>
        <name>ATP</name>
        <dbReference type="ChEBI" id="CHEBI:30616"/>
    </ligand>
</feature>
<dbReference type="Gene3D" id="1.10.510.10">
    <property type="entry name" value="Transferase(Phosphotransferase) domain 1"/>
    <property type="match status" value="1"/>
</dbReference>
<dbReference type="PANTHER" id="PTHR45621">
    <property type="entry name" value="OS01G0588500 PROTEIN-RELATED"/>
    <property type="match status" value="1"/>
</dbReference>
<feature type="compositionally biased region" description="Low complexity" evidence="10">
    <location>
        <begin position="8"/>
        <end position="31"/>
    </location>
</feature>
<dbReference type="FunFam" id="1.10.510.10:FF:000095">
    <property type="entry name" value="protein STRUBBELIG-RECEPTOR FAMILY 8"/>
    <property type="match status" value="1"/>
</dbReference>
<dbReference type="Gene3D" id="3.30.200.20">
    <property type="entry name" value="Phosphorylase Kinase, domain 1"/>
    <property type="match status" value="1"/>
</dbReference>
<dbReference type="SUPFAM" id="SSF56112">
    <property type="entry name" value="Protein kinase-like (PK-like)"/>
    <property type="match status" value="1"/>
</dbReference>